<protein>
    <submittedName>
        <fullName evidence="2">Putative toxin-antitoxin system toxin component, PIN family</fullName>
    </submittedName>
</protein>
<gene>
    <name evidence="2" type="ORF">FHP25_20375</name>
</gene>
<dbReference type="RefSeq" id="WP_147848815.1">
    <property type="nucleotide sequence ID" value="NZ_VDUZ01000024.1"/>
</dbReference>
<name>A0A5C8PIA6_9HYPH</name>
<comment type="caution">
    <text evidence="2">The sequence shown here is derived from an EMBL/GenBank/DDBJ whole genome shotgun (WGS) entry which is preliminary data.</text>
</comment>
<dbReference type="PANTHER" id="PTHR34610:SF4">
    <property type="entry name" value="SLL8027 PROTEIN"/>
    <property type="match status" value="1"/>
</dbReference>
<dbReference type="OrthoDB" id="9802272at2"/>
<reference evidence="2 3" key="1">
    <citation type="submission" date="2019-06" db="EMBL/GenBank/DDBJ databases">
        <title>New taxonomy in bacterial strain CC-CFT640, isolated from vineyard.</title>
        <authorList>
            <person name="Lin S.-Y."/>
            <person name="Tsai C.-F."/>
            <person name="Young C.-C."/>
        </authorList>
    </citation>
    <scope>NUCLEOTIDE SEQUENCE [LARGE SCALE GENOMIC DNA]</scope>
    <source>
        <strain evidence="2 3">CC-CFT640</strain>
    </source>
</reference>
<dbReference type="InterPro" id="IPR029060">
    <property type="entry name" value="PIN-like_dom_sf"/>
</dbReference>
<sequence>MRVVLDTNVVVSGLMLPASRPGRILAAWEAGLFLLVTSDDLLAELADVLDQPKIRRRVRWSKDSIDDYVSTMRAFSHVVNARQYRRPIVRDINDDIVLATMVAGRADWLVTGDKDFLVLAEGYPILSPAAFWLRHGW</sequence>
<dbReference type="SUPFAM" id="SSF88723">
    <property type="entry name" value="PIN domain-like"/>
    <property type="match status" value="1"/>
</dbReference>
<dbReference type="Pfam" id="PF13470">
    <property type="entry name" value="PIN_3"/>
    <property type="match status" value="1"/>
</dbReference>
<dbReference type="InterPro" id="IPR002716">
    <property type="entry name" value="PIN_dom"/>
</dbReference>
<organism evidence="2 3">
    <name type="scientific">Vineibacter terrae</name>
    <dbReference type="NCBI Taxonomy" id="2586908"/>
    <lineage>
        <taxon>Bacteria</taxon>
        <taxon>Pseudomonadati</taxon>
        <taxon>Pseudomonadota</taxon>
        <taxon>Alphaproteobacteria</taxon>
        <taxon>Hyphomicrobiales</taxon>
        <taxon>Vineibacter</taxon>
    </lineage>
</organism>
<dbReference type="NCBIfam" id="TIGR00305">
    <property type="entry name" value="putative toxin-antitoxin system toxin component, PIN family"/>
    <property type="match status" value="1"/>
</dbReference>
<keyword evidence="3" id="KW-1185">Reference proteome</keyword>
<dbReference type="SMART" id="SM00670">
    <property type="entry name" value="PINc"/>
    <property type="match status" value="1"/>
</dbReference>
<dbReference type="InterPro" id="IPR002850">
    <property type="entry name" value="PIN_toxin-like"/>
</dbReference>
<dbReference type="Proteomes" id="UP000321638">
    <property type="component" value="Unassembled WGS sequence"/>
</dbReference>
<dbReference type="PANTHER" id="PTHR34610">
    <property type="entry name" value="SSL7007 PROTEIN"/>
    <property type="match status" value="1"/>
</dbReference>
<evidence type="ECO:0000313" key="3">
    <source>
        <dbReference type="Proteomes" id="UP000321638"/>
    </source>
</evidence>
<feature type="domain" description="PIN" evidence="1">
    <location>
        <begin position="1"/>
        <end position="118"/>
    </location>
</feature>
<accession>A0A5C8PIA6</accession>
<proteinExistence type="predicted"/>
<evidence type="ECO:0000313" key="2">
    <source>
        <dbReference type="EMBL" id="TXL73542.1"/>
    </source>
</evidence>
<dbReference type="EMBL" id="VDUZ01000024">
    <property type="protein sequence ID" value="TXL73542.1"/>
    <property type="molecule type" value="Genomic_DNA"/>
</dbReference>
<dbReference type="AlphaFoldDB" id="A0A5C8PIA6"/>
<evidence type="ECO:0000259" key="1">
    <source>
        <dbReference type="SMART" id="SM00670"/>
    </source>
</evidence>